<reference evidence="1 2" key="1">
    <citation type="submission" date="2020-08" db="EMBL/GenBank/DDBJ databases">
        <title>Genome public.</title>
        <authorList>
            <person name="Liu C."/>
            <person name="Sun Q."/>
        </authorList>
    </citation>
    <scope>NUCLEOTIDE SEQUENCE [LARGE SCALE GENOMIC DNA]</scope>
    <source>
        <strain evidence="1 2">BX3</strain>
    </source>
</reference>
<proteinExistence type="predicted"/>
<evidence type="ECO:0000313" key="1">
    <source>
        <dbReference type="EMBL" id="MBC8556331.1"/>
    </source>
</evidence>
<name>A0ABR7MRA7_9FIRM</name>
<protein>
    <submittedName>
        <fullName evidence="1">DUF3800 domain-containing protein</fullName>
    </submittedName>
</protein>
<dbReference type="InterPro" id="IPR024524">
    <property type="entry name" value="DUF3800"/>
</dbReference>
<keyword evidence="2" id="KW-1185">Reference proteome</keyword>
<gene>
    <name evidence="1" type="ORF">H8700_01145</name>
</gene>
<comment type="caution">
    <text evidence="1">The sequence shown here is derived from an EMBL/GenBank/DDBJ whole genome shotgun (WGS) entry which is preliminary data.</text>
</comment>
<sequence>MSKEISISYIVIDLKHIQPRLLEDKNILYNFASKILISRLITEKDTGTTINILFDNKTTKTASKNSLREYIIAYIVYEEGLDVTIHFEYKDSDASDAFIIQAADYVANALYSKYEYNNEIYANILDKKTHIVQHFPYKTFGK</sequence>
<dbReference type="Proteomes" id="UP000637513">
    <property type="component" value="Unassembled WGS sequence"/>
</dbReference>
<dbReference type="EMBL" id="JACRSW010000001">
    <property type="protein sequence ID" value="MBC8556331.1"/>
    <property type="molecule type" value="Genomic_DNA"/>
</dbReference>
<evidence type="ECO:0000313" key="2">
    <source>
        <dbReference type="Proteomes" id="UP000637513"/>
    </source>
</evidence>
<organism evidence="1 2">
    <name type="scientific">Jutongia hominis</name>
    <dbReference type="NCBI Taxonomy" id="2763664"/>
    <lineage>
        <taxon>Bacteria</taxon>
        <taxon>Bacillati</taxon>
        <taxon>Bacillota</taxon>
        <taxon>Clostridia</taxon>
        <taxon>Lachnospirales</taxon>
        <taxon>Lachnospiraceae</taxon>
        <taxon>Jutongia</taxon>
    </lineage>
</organism>
<accession>A0ABR7MRA7</accession>
<dbReference type="Pfam" id="PF12686">
    <property type="entry name" value="DUF3800"/>
    <property type="match status" value="1"/>
</dbReference>
<dbReference type="RefSeq" id="WP_249302391.1">
    <property type="nucleotide sequence ID" value="NZ_JACRSW010000001.1"/>
</dbReference>